<dbReference type="Proteomes" id="UP000017559">
    <property type="component" value="Unassembled WGS sequence"/>
</dbReference>
<comment type="caution">
    <text evidence="1">The sequence shown here is derived from an EMBL/GenBank/DDBJ whole genome shotgun (WGS) entry which is preliminary data.</text>
</comment>
<dbReference type="AlphaFoldDB" id="V2WT32"/>
<dbReference type="InterPro" id="IPR032675">
    <property type="entry name" value="LRR_dom_sf"/>
</dbReference>
<protein>
    <submittedName>
        <fullName evidence="1">Uncharacterized protein</fullName>
    </submittedName>
</protein>
<sequence length="647" mass="74055">MMDITAQITQIRRIVDSLGASLKSWSCDGNARIMSPVAEIEKLEHKLQKAVALLRGLRNDLQPIHRLPPETLVAIFEHTRTTLPPFLPMANRSGSMFMFLDSQLMLIKVCRRWRGMVATSPSMWNVVGNIGSVVESPTKFLKRSRSLPLDVFLNVFPIGHEPVLSKQLVKAIMQRMERVRQFHIQTFLWKEDREIWQSLNRPAPMLESLSIEALPAHARDGVLPSIFQDKMPHLRYLNLHQFTSWPTPYFHGLTSLCLCCQLNDTPTRRLSTSEFLNFLEFSPALEDLVLIDAGPTRNDDDDLPQVAAERILTLKHLRELTIVEWPSNRHISRFLSHISLPLFTKVYVCGRSFPLPHAWRMAVDDSPTITSFLPSASAASVSIQNLSDAVELWLTRFPEEYPLPNAKFRAWPYFYLTERKLYFWGHFTLAQLRPLTTLQLPFLQTLVVGDDFNLPERPSSEMWRDILRCMPQLTTLHLIAFGEYSLPVRCILAALHPFGRGHGAGPSGDEQAGPVTSEAQVTDLLCPLLQTVRLEGMPLHFPLFLVSLASARRECGSPIKRFEILYLDDLPTPPEESESVSETMDHWQGGDEELEEFLNFRDIETEVLTKFVDEVVVHGDIDESKQTSLHPPDWPTPAYRWATQWRW</sequence>
<proteinExistence type="predicted"/>
<organism evidence="1 2">
    <name type="scientific">Moniliophthora roreri (strain MCA 2997)</name>
    <name type="common">Cocoa frosty pod rot fungus</name>
    <name type="synonym">Crinipellis roreri</name>
    <dbReference type="NCBI Taxonomy" id="1381753"/>
    <lineage>
        <taxon>Eukaryota</taxon>
        <taxon>Fungi</taxon>
        <taxon>Dikarya</taxon>
        <taxon>Basidiomycota</taxon>
        <taxon>Agaricomycotina</taxon>
        <taxon>Agaricomycetes</taxon>
        <taxon>Agaricomycetidae</taxon>
        <taxon>Agaricales</taxon>
        <taxon>Marasmiineae</taxon>
        <taxon>Marasmiaceae</taxon>
        <taxon>Moniliophthora</taxon>
    </lineage>
</organism>
<dbReference type="OrthoDB" id="3053652at2759"/>
<dbReference type="EMBL" id="AWSO01001559">
    <property type="protein sequence ID" value="ESK83370.1"/>
    <property type="molecule type" value="Genomic_DNA"/>
</dbReference>
<evidence type="ECO:0000313" key="1">
    <source>
        <dbReference type="EMBL" id="ESK83370.1"/>
    </source>
</evidence>
<reference evidence="1 2" key="1">
    <citation type="journal article" date="2014" name="BMC Genomics">
        <title>Genome and secretome analysis of the hemibiotrophic fungal pathogen, Moniliophthora roreri, which causes frosty pod rot disease of cacao: mechanisms of the biotrophic and necrotrophic phases.</title>
        <authorList>
            <person name="Meinhardt L.W."/>
            <person name="Costa G.G.L."/>
            <person name="Thomazella D.P.T."/>
            <person name="Teixeira P.J.P.L."/>
            <person name="Carazzolle M.F."/>
            <person name="Schuster S.C."/>
            <person name="Carlson J.E."/>
            <person name="Guiltinan M.J."/>
            <person name="Mieczkowski P."/>
            <person name="Farmer A."/>
            <person name="Ramaraj T."/>
            <person name="Crozier J."/>
            <person name="Davis R.E."/>
            <person name="Shao J."/>
            <person name="Melnick R.L."/>
            <person name="Pereira G.A.G."/>
            <person name="Bailey B.A."/>
        </authorList>
    </citation>
    <scope>NUCLEOTIDE SEQUENCE [LARGE SCALE GENOMIC DNA]</scope>
    <source>
        <strain evidence="1 2">MCA 2997</strain>
    </source>
</reference>
<dbReference type="Gene3D" id="3.80.10.10">
    <property type="entry name" value="Ribonuclease Inhibitor"/>
    <property type="match status" value="1"/>
</dbReference>
<dbReference type="HOGENOM" id="CLU_423397_0_0_1"/>
<name>V2WT32_MONRO</name>
<accession>V2WT32</accession>
<keyword evidence="2" id="KW-1185">Reference proteome</keyword>
<evidence type="ECO:0000313" key="2">
    <source>
        <dbReference type="Proteomes" id="UP000017559"/>
    </source>
</evidence>
<dbReference type="KEGG" id="mrr:Moror_5385"/>
<gene>
    <name evidence="1" type="ORF">Moror_5385</name>
</gene>